<evidence type="ECO:0000313" key="2">
    <source>
        <dbReference type="EMBL" id="OWK30311.1"/>
    </source>
</evidence>
<dbReference type="RefSeq" id="WP_088367309.1">
    <property type="nucleotide sequence ID" value="NZ_NBBI01000003.1"/>
</dbReference>
<name>A0A245ZKN6_9SPHN</name>
<protein>
    <recommendedName>
        <fullName evidence="1">SGNH hydrolase-type esterase domain-containing protein</fullName>
    </recommendedName>
</protein>
<feature type="domain" description="SGNH hydrolase-type esterase" evidence="1">
    <location>
        <begin position="270"/>
        <end position="404"/>
    </location>
</feature>
<dbReference type="AlphaFoldDB" id="A0A245ZKN6"/>
<dbReference type="SUPFAM" id="SSF52266">
    <property type="entry name" value="SGNH hydrolase"/>
    <property type="match status" value="1"/>
</dbReference>
<evidence type="ECO:0000259" key="1">
    <source>
        <dbReference type="Pfam" id="PF13472"/>
    </source>
</evidence>
<dbReference type="Proteomes" id="UP000197290">
    <property type="component" value="Unassembled WGS sequence"/>
</dbReference>
<accession>A0A245ZKN6</accession>
<keyword evidence="3" id="KW-1185">Reference proteome</keyword>
<dbReference type="Gene3D" id="3.40.50.1110">
    <property type="entry name" value="SGNH hydrolase"/>
    <property type="match status" value="1"/>
</dbReference>
<dbReference type="OrthoDB" id="7542176at2"/>
<dbReference type="Pfam" id="PF13472">
    <property type="entry name" value="Lipase_GDSL_2"/>
    <property type="match status" value="1"/>
</dbReference>
<comment type="caution">
    <text evidence="2">The sequence shown here is derived from an EMBL/GenBank/DDBJ whole genome shotgun (WGS) entry which is preliminary data.</text>
</comment>
<dbReference type="EMBL" id="NBBI01000003">
    <property type="protein sequence ID" value="OWK30311.1"/>
    <property type="molecule type" value="Genomic_DNA"/>
</dbReference>
<dbReference type="InterPro" id="IPR036514">
    <property type="entry name" value="SGNH_hydro_sf"/>
</dbReference>
<gene>
    <name evidence="2" type="ORF">SPDO_19960</name>
</gene>
<reference evidence="2 3" key="1">
    <citation type="submission" date="2017-03" db="EMBL/GenBank/DDBJ databases">
        <title>Genome sequence of Sphingomonas dokdonensis DSM 21029.</title>
        <authorList>
            <person name="Poehlein A."/>
            <person name="Wuebbeler J.H."/>
            <person name="Steinbuechel A."/>
            <person name="Daniel R."/>
        </authorList>
    </citation>
    <scope>NUCLEOTIDE SEQUENCE [LARGE SCALE GENOMIC DNA]</scope>
    <source>
        <strain evidence="2 3">DSM 21029</strain>
    </source>
</reference>
<dbReference type="InterPro" id="IPR013830">
    <property type="entry name" value="SGNH_hydro"/>
</dbReference>
<proteinExistence type="predicted"/>
<evidence type="ECO:0000313" key="3">
    <source>
        <dbReference type="Proteomes" id="UP000197290"/>
    </source>
</evidence>
<dbReference type="GO" id="GO:0016788">
    <property type="term" value="F:hydrolase activity, acting on ester bonds"/>
    <property type="evidence" value="ECO:0007669"/>
    <property type="project" value="UniProtKB-ARBA"/>
</dbReference>
<organism evidence="2 3">
    <name type="scientific">Sphingomonas dokdonensis</name>
    <dbReference type="NCBI Taxonomy" id="344880"/>
    <lineage>
        <taxon>Bacteria</taxon>
        <taxon>Pseudomonadati</taxon>
        <taxon>Pseudomonadota</taxon>
        <taxon>Alphaproteobacteria</taxon>
        <taxon>Sphingomonadales</taxon>
        <taxon>Sphingomonadaceae</taxon>
        <taxon>Sphingomonas</taxon>
    </lineage>
</organism>
<sequence length="476" mass="47678">MSGVDVVARGLAAQGRAAAAASARHANLLRAAGAALGRNPVVERHWLAAPAYTPGAAYAVGQVVAHGGNWYLCGLAGTAPLSGTGPTTSTNGQYVADGAGGLYWAFVGGARAADPGDGAPAVTAVTSNPSLGATWTPAAHSGAFTLRGATASPLRTTFWSLTSFEAKAGAPMCVGASVSFACDGEKVALFIPAGSAQVRVIVDGRYLMPGSHVAGGQDQWLVIDWSASTGRRWRHYELETGKSASQFGGVQTGATATVSADGGGAPRLAVIGDSYNAGSSYGPWLAGGSIAQLLAKRLGWRDCWNLSVGGTGYCNASAASFRTFGQRAAQALALAPDALMLMGSTNDVGYAPAAVQAAVLATLRTLRAGSAAPIIVVGVPSINLPGAAAVEAAIAAAVAQAGDPLTLFVPICGATPPWVVGSWNNASGVPAGVANAGFYVAADNVHPPEIGIGYYAERIEQAIRTAVLPALSILPG</sequence>